<sequence>METGNRFLEIVHKTQSVLMMLLFLETSNRAAIGYEQQPNPSIRNDRSTNANNRSPVRGPLRGSHRATEE</sequence>
<organism evidence="2 3">
    <name type="scientific">Rotaria magnacalcarata</name>
    <dbReference type="NCBI Taxonomy" id="392030"/>
    <lineage>
        <taxon>Eukaryota</taxon>
        <taxon>Metazoa</taxon>
        <taxon>Spiralia</taxon>
        <taxon>Gnathifera</taxon>
        <taxon>Rotifera</taxon>
        <taxon>Eurotatoria</taxon>
        <taxon>Bdelloidea</taxon>
        <taxon>Philodinida</taxon>
        <taxon>Philodinidae</taxon>
        <taxon>Rotaria</taxon>
    </lineage>
</organism>
<dbReference type="Proteomes" id="UP000676336">
    <property type="component" value="Unassembled WGS sequence"/>
</dbReference>
<feature type="region of interest" description="Disordered" evidence="1">
    <location>
        <begin position="34"/>
        <end position="69"/>
    </location>
</feature>
<gene>
    <name evidence="2" type="ORF">SMN809_LOCUS65804</name>
</gene>
<dbReference type="AlphaFoldDB" id="A0A8S3GRM2"/>
<comment type="caution">
    <text evidence="2">The sequence shown here is derived from an EMBL/GenBank/DDBJ whole genome shotgun (WGS) entry which is preliminary data.</text>
</comment>
<protein>
    <submittedName>
        <fullName evidence="2">Uncharacterized protein</fullName>
    </submittedName>
</protein>
<proteinExistence type="predicted"/>
<evidence type="ECO:0000256" key="1">
    <source>
        <dbReference type="SAM" id="MobiDB-lite"/>
    </source>
</evidence>
<feature type="compositionally biased region" description="Polar residues" evidence="1">
    <location>
        <begin position="36"/>
        <end position="54"/>
    </location>
</feature>
<reference evidence="2" key="1">
    <citation type="submission" date="2021-02" db="EMBL/GenBank/DDBJ databases">
        <authorList>
            <person name="Nowell W R."/>
        </authorList>
    </citation>
    <scope>NUCLEOTIDE SEQUENCE</scope>
</reference>
<evidence type="ECO:0000313" key="2">
    <source>
        <dbReference type="EMBL" id="CAF5171557.1"/>
    </source>
</evidence>
<evidence type="ECO:0000313" key="3">
    <source>
        <dbReference type="Proteomes" id="UP000676336"/>
    </source>
</evidence>
<name>A0A8S3GRM2_9BILA</name>
<dbReference type="EMBL" id="CAJOBI010312081">
    <property type="protein sequence ID" value="CAF5171557.1"/>
    <property type="molecule type" value="Genomic_DNA"/>
</dbReference>
<accession>A0A8S3GRM2</accession>